<comment type="similarity">
    <text evidence="1">Belongs to the 'GDSL' lipolytic enzyme family.</text>
</comment>
<dbReference type="Gene3D" id="3.40.50.1110">
    <property type="entry name" value="SGNH hydrolase"/>
    <property type="match status" value="1"/>
</dbReference>
<evidence type="ECO:0000313" key="5">
    <source>
        <dbReference type="EMBL" id="BAI23204.1"/>
    </source>
</evidence>
<keyword evidence="3" id="KW-0378">Hydrolase</keyword>
<dbReference type="PANTHER" id="PTHR22835">
    <property type="entry name" value="ZINC FINGER FYVE DOMAIN CONTAINING PROTEIN"/>
    <property type="match status" value="1"/>
</dbReference>
<sequence length="387" mass="42693">MGCISITLGGGLMAVITLIEVVVGQAAATEKAACKFAGLYNFGDSNSDTGGISAAFEPIPWPYGLTFFKKSAGRDSDGRVLLDFIAEQVGLPYLSAYLNSIGANFSHGANFATGGSTIRRQNETIFQYGISPFSLDVQIWHHDQFKSRTKDLYDQVKSPFERSLLPRHEDFSKALYTFDIGQNDLSVAFRTMNDEQLRATIPNIISQFSSAVEHLYKQGARSFWIHNTGPIGCLPVSLFYITNPKQGYLDKNGCIKGQNDMAIEFNKQLKETVTKLRMQLPEAALTYVDLYSAKYGLISKTKSEGWADPMKVCCGYHEKDGHVWCGQKGVITNGSTVFGAACKNPELHVSWDGVHHTEGANHWFANQIFNGSLSDPPVPLSHACYRN</sequence>
<evidence type="ECO:0000256" key="1">
    <source>
        <dbReference type="ARBA" id="ARBA00008668"/>
    </source>
</evidence>
<keyword evidence="2" id="KW-0732">Signal</keyword>
<dbReference type="CDD" id="cd01837">
    <property type="entry name" value="SGNH_plant_lipase_like"/>
    <property type="match status" value="1"/>
</dbReference>
<name>C7G362_SALEU</name>
<evidence type="ECO:0000256" key="3">
    <source>
        <dbReference type="ARBA" id="ARBA00022801"/>
    </source>
</evidence>
<proteinExistence type="evidence at transcript level"/>
<dbReference type="Pfam" id="PF00657">
    <property type="entry name" value="Lipase_GDSL"/>
    <property type="match status" value="1"/>
</dbReference>
<accession>C7G362</accession>
<evidence type="ECO:0000256" key="4">
    <source>
        <dbReference type="ARBA" id="ARBA00023180"/>
    </source>
</evidence>
<keyword evidence="4" id="KW-0325">Glycoprotein</keyword>
<gene>
    <name evidence="5" type="primary">ache</name>
</gene>
<dbReference type="GO" id="GO:0016788">
    <property type="term" value="F:hydrolase activity, acting on ester bonds"/>
    <property type="evidence" value="ECO:0007669"/>
    <property type="project" value="InterPro"/>
</dbReference>
<reference evidence="5" key="1">
    <citation type="submission" date="2009-03" db="EMBL/GenBank/DDBJ databases">
        <title>Molecular cloning of acetylcholinesterase gene from Salicornia europaea L.</title>
        <authorList>
            <person name="Momonoki Y.S."/>
            <person name="Yamamoto K."/>
            <person name="Oguri S."/>
            <person name="Chiba S."/>
        </authorList>
    </citation>
    <scope>NUCLEOTIDE SEQUENCE</scope>
</reference>
<dbReference type="InterPro" id="IPR001087">
    <property type="entry name" value="GDSL"/>
</dbReference>
<protein>
    <submittedName>
        <fullName evidence="5">Acetylcholinesterase</fullName>
    </submittedName>
</protein>
<dbReference type="EMBL" id="AB489863">
    <property type="protein sequence ID" value="BAI23204.1"/>
    <property type="molecule type" value="mRNA"/>
</dbReference>
<evidence type="ECO:0000256" key="2">
    <source>
        <dbReference type="ARBA" id="ARBA00022729"/>
    </source>
</evidence>
<organism evidence="5">
    <name type="scientific">Salicornia europaea</name>
    <name type="common">Common glasswort</name>
    <name type="synonym">Salicornia herbacea</name>
    <dbReference type="NCBI Taxonomy" id="206448"/>
    <lineage>
        <taxon>Eukaryota</taxon>
        <taxon>Viridiplantae</taxon>
        <taxon>Streptophyta</taxon>
        <taxon>Embryophyta</taxon>
        <taxon>Tracheophyta</taxon>
        <taxon>Spermatophyta</taxon>
        <taxon>Magnoliopsida</taxon>
        <taxon>eudicotyledons</taxon>
        <taxon>Gunneridae</taxon>
        <taxon>Pentapetalae</taxon>
        <taxon>Caryophyllales</taxon>
        <taxon>Chenopodiaceae</taxon>
        <taxon>Salicornioideae</taxon>
        <taxon>Salicornia</taxon>
        <taxon>Salicornia subgen. Salicornia</taxon>
    </lineage>
</organism>
<dbReference type="AlphaFoldDB" id="C7G362"/>
<dbReference type="InterPro" id="IPR036514">
    <property type="entry name" value="SGNH_hydro_sf"/>
</dbReference>
<dbReference type="InterPro" id="IPR035669">
    <property type="entry name" value="SGNH_plant_lipase-like"/>
</dbReference>
<dbReference type="PANTHER" id="PTHR22835:SF546">
    <property type="entry name" value="GDSL-LIKE LIPASE_ACYLHYDROLASE"/>
    <property type="match status" value="1"/>
</dbReference>